<evidence type="ECO:0000313" key="1">
    <source>
        <dbReference type="EMBL" id="EOY21078.1"/>
    </source>
</evidence>
<proteinExistence type="predicted"/>
<dbReference type="EMBL" id="CM001881">
    <property type="protein sequence ID" value="EOY21078.1"/>
    <property type="molecule type" value="Genomic_DNA"/>
</dbReference>
<dbReference type="Proteomes" id="UP000026915">
    <property type="component" value="Chromosome 3"/>
</dbReference>
<gene>
    <name evidence="1" type="ORF">TCM_012395</name>
</gene>
<organism evidence="1 2">
    <name type="scientific">Theobroma cacao</name>
    <name type="common">Cacao</name>
    <name type="synonym">Cocoa</name>
    <dbReference type="NCBI Taxonomy" id="3641"/>
    <lineage>
        <taxon>Eukaryota</taxon>
        <taxon>Viridiplantae</taxon>
        <taxon>Streptophyta</taxon>
        <taxon>Embryophyta</taxon>
        <taxon>Tracheophyta</taxon>
        <taxon>Spermatophyta</taxon>
        <taxon>Magnoliopsida</taxon>
        <taxon>eudicotyledons</taxon>
        <taxon>Gunneridae</taxon>
        <taxon>Pentapetalae</taxon>
        <taxon>rosids</taxon>
        <taxon>malvids</taxon>
        <taxon>Malvales</taxon>
        <taxon>Malvaceae</taxon>
        <taxon>Byttnerioideae</taxon>
        <taxon>Theobroma</taxon>
    </lineage>
</organism>
<name>A0A061FVG3_THECC</name>
<evidence type="ECO:0000313" key="2">
    <source>
        <dbReference type="Proteomes" id="UP000026915"/>
    </source>
</evidence>
<protein>
    <submittedName>
        <fullName evidence="1">Uncharacterized protein</fullName>
    </submittedName>
</protein>
<dbReference type="HOGENOM" id="CLU_1828813_0_0_1"/>
<dbReference type="InParanoid" id="A0A061FVG3"/>
<reference evidence="1 2" key="1">
    <citation type="journal article" date="2013" name="Genome Biol.">
        <title>The genome sequence of the most widely cultivated cacao type and its use to identify candidate genes regulating pod color.</title>
        <authorList>
            <person name="Motamayor J.C."/>
            <person name="Mockaitis K."/>
            <person name="Schmutz J."/>
            <person name="Haiminen N."/>
            <person name="Iii D.L."/>
            <person name="Cornejo O."/>
            <person name="Findley S.D."/>
            <person name="Zheng P."/>
            <person name="Utro F."/>
            <person name="Royaert S."/>
            <person name="Saski C."/>
            <person name="Jenkins J."/>
            <person name="Podicheti R."/>
            <person name="Zhao M."/>
            <person name="Scheffler B.E."/>
            <person name="Stack J.C."/>
            <person name="Feltus F.A."/>
            <person name="Mustiga G.M."/>
            <person name="Amores F."/>
            <person name="Phillips W."/>
            <person name="Marelli J.P."/>
            <person name="May G.D."/>
            <person name="Shapiro H."/>
            <person name="Ma J."/>
            <person name="Bustamante C.D."/>
            <person name="Schnell R.J."/>
            <person name="Main D."/>
            <person name="Gilbert D."/>
            <person name="Parida L."/>
            <person name="Kuhn D.N."/>
        </authorList>
    </citation>
    <scope>NUCLEOTIDE SEQUENCE [LARGE SCALE GENOMIC DNA]</scope>
    <source>
        <strain evidence="2">cv. Matina 1-6</strain>
    </source>
</reference>
<dbReference type="AlphaFoldDB" id="A0A061FVG3"/>
<sequence>MSSLSKSSRIVCAELRLQDTKNKVEFDLYNAFKITIEFCSDYYKTRSWVEGYAVPIYSIGHPSKWDISHNVQEIIVLPPTWRGQVGRPRWKRIPSAREDSRRCRCSQYKSYGHNRQNCLTPFAVPLTNSTPSSTQLTAQRR</sequence>
<keyword evidence="2" id="KW-1185">Reference proteome</keyword>
<dbReference type="OMA" id="SKWDISH"/>
<dbReference type="Gramene" id="EOY21078">
    <property type="protein sequence ID" value="EOY21078"/>
    <property type="gene ID" value="TCM_012395"/>
</dbReference>
<accession>A0A061FVG3</accession>